<evidence type="ECO:0000313" key="8">
    <source>
        <dbReference type="Proteomes" id="UP000235081"/>
    </source>
</evidence>
<dbReference type="EMBL" id="NMQE01000072">
    <property type="protein sequence ID" value="PMB26830.1"/>
    <property type="molecule type" value="Genomic_DNA"/>
</dbReference>
<evidence type="ECO:0000256" key="1">
    <source>
        <dbReference type="ARBA" id="ARBA00004091"/>
    </source>
</evidence>
<organism evidence="7 8">
    <name type="scientific">Fischerella thermalis CCMEE 5318</name>
    <dbReference type="NCBI Taxonomy" id="2019666"/>
    <lineage>
        <taxon>Bacteria</taxon>
        <taxon>Bacillati</taxon>
        <taxon>Cyanobacteriota</taxon>
        <taxon>Cyanophyceae</taxon>
        <taxon>Nostocales</taxon>
        <taxon>Hapalosiphonaceae</taxon>
        <taxon>Fischerella</taxon>
    </lineage>
</organism>
<dbReference type="PANTHER" id="PTHR47923:SF1">
    <property type="entry name" value="INSERTION ELEMENT IS1 1 PROTEIN INSA-RELATED"/>
    <property type="match status" value="1"/>
</dbReference>
<proteinExistence type="inferred from homology"/>
<evidence type="ECO:0000256" key="3">
    <source>
        <dbReference type="ARBA" id="ARBA00022578"/>
    </source>
</evidence>
<protein>
    <recommendedName>
        <fullName evidence="9">Transposase</fullName>
    </recommendedName>
</protein>
<dbReference type="InterPro" id="IPR051252">
    <property type="entry name" value="IS1_transposase_InsA"/>
</dbReference>
<keyword evidence="3" id="KW-0815">Transposition</keyword>
<comment type="caution">
    <text evidence="7">The sequence shown here is derived from an EMBL/GenBank/DDBJ whole genome shotgun (WGS) entry which is preliminary data.</text>
</comment>
<gene>
    <name evidence="7" type="ORF">CEN46_02810</name>
</gene>
<keyword evidence="4" id="KW-0233">DNA recombination</keyword>
<dbReference type="Pfam" id="PF12759">
    <property type="entry name" value="HTH_Tnp_IS1"/>
    <property type="match status" value="1"/>
</dbReference>
<sequence length="104" mass="11717">MILIPIRCPHCQNANICRNGRTSTGKQRYICKNPECPYKTFTLEVHPYYGSRKEVKEKITAMAVNGSGIRDTARTLKISPVTVLSELKKTKKNRKCESKVTSSA</sequence>
<evidence type="ECO:0000256" key="4">
    <source>
        <dbReference type="ARBA" id="ARBA00023172"/>
    </source>
</evidence>
<accession>A0A2N6LN28</accession>
<dbReference type="RefSeq" id="WP_102180363.1">
    <property type="nucleotide sequence ID" value="NZ_NMQE01000072.1"/>
</dbReference>
<dbReference type="AlphaFoldDB" id="A0A2N6LN28"/>
<dbReference type="Proteomes" id="UP000235081">
    <property type="component" value="Unassembled WGS sequence"/>
</dbReference>
<evidence type="ECO:0000256" key="2">
    <source>
        <dbReference type="ARBA" id="ARBA00006212"/>
    </source>
</evidence>
<reference evidence="7 8" key="1">
    <citation type="submission" date="2017-07" db="EMBL/GenBank/DDBJ databases">
        <title>Genomes of Fischerella (Mastigocladus) sp. strains.</title>
        <authorList>
            <person name="Miller S.R."/>
        </authorList>
    </citation>
    <scope>NUCLEOTIDE SEQUENCE [LARGE SCALE GENOMIC DNA]</scope>
    <source>
        <strain evidence="7 8">CCMEE 5318</strain>
    </source>
</reference>
<name>A0A2N6LN28_9CYAN</name>
<dbReference type="InterPro" id="IPR024431">
    <property type="entry name" value="InsA_HTH_dom"/>
</dbReference>
<dbReference type="Pfam" id="PF03811">
    <property type="entry name" value="Zn_ribbon_InsA"/>
    <property type="match status" value="1"/>
</dbReference>
<evidence type="ECO:0008006" key="9">
    <source>
        <dbReference type="Google" id="ProtNLM"/>
    </source>
</evidence>
<evidence type="ECO:0000259" key="5">
    <source>
        <dbReference type="Pfam" id="PF03811"/>
    </source>
</evidence>
<dbReference type="GO" id="GO:0006313">
    <property type="term" value="P:DNA transposition"/>
    <property type="evidence" value="ECO:0007669"/>
    <property type="project" value="InterPro"/>
</dbReference>
<evidence type="ECO:0000313" key="7">
    <source>
        <dbReference type="EMBL" id="PMB26830.1"/>
    </source>
</evidence>
<comment type="function">
    <text evidence="1">Absolutely required for transposition of IS1.</text>
</comment>
<dbReference type="PANTHER" id="PTHR47923">
    <property type="entry name" value="INSERTION ELEMENT IS1 1 PROTEIN INSA-RELATED"/>
    <property type="match status" value="1"/>
</dbReference>
<comment type="similarity">
    <text evidence="2">Belongs to the IS1 elements InsA family.</text>
</comment>
<feature type="domain" description="Insertion element IS1 protein InsA helix-turn-helix" evidence="6">
    <location>
        <begin position="49"/>
        <end position="89"/>
    </location>
</feature>
<evidence type="ECO:0000259" key="6">
    <source>
        <dbReference type="Pfam" id="PF12759"/>
    </source>
</evidence>
<feature type="domain" description="InsA N-terminal zinc ribbon" evidence="5">
    <location>
        <begin position="4"/>
        <end position="33"/>
    </location>
</feature>
<dbReference type="InterPro" id="IPR003220">
    <property type="entry name" value="InsA_N_dom_Znf"/>
</dbReference>